<sequence length="153" mass="17505">MSLCVLPTARLFPRLRFYDDLFDGFDHLERALLPLQRFSQDDICQLSDKVTDDQSKLAISVAVPEFKPEELRVSLEGRTLMVEGKQEIEQDGVYSKRCFTRQWILPEEVDVEQIRTSLTEEGHLAIEAPKITKPDTAVRSIPIQRAVEGKEST</sequence>
<dbReference type="STRING" id="53326.A0A016WUJ5"/>
<name>A0A016WUJ5_9BILA</name>
<dbReference type="CDD" id="cd06526">
    <property type="entry name" value="metazoan_ACD"/>
    <property type="match status" value="1"/>
</dbReference>
<evidence type="ECO:0000313" key="3">
    <source>
        <dbReference type="EMBL" id="EYC42693.1"/>
    </source>
</evidence>
<dbReference type="Pfam" id="PF00011">
    <property type="entry name" value="HSP20"/>
    <property type="match status" value="1"/>
</dbReference>
<dbReference type="GO" id="GO:0042026">
    <property type="term" value="P:protein refolding"/>
    <property type="evidence" value="ECO:0007669"/>
    <property type="project" value="TreeGrafter"/>
</dbReference>
<dbReference type="GO" id="GO:0051082">
    <property type="term" value="F:unfolded protein binding"/>
    <property type="evidence" value="ECO:0007669"/>
    <property type="project" value="TreeGrafter"/>
</dbReference>
<dbReference type="OrthoDB" id="1431247at2759"/>
<organism evidence="3 4">
    <name type="scientific">Ancylostoma ceylanicum</name>
    <dbReference type="NCBI Taxonomy" id="53326"/>
    <lineage>
        <taxon>Eukaryota</taxon>
        <taxon>Metazoa</taxon>
        <taxon>Ecdysozoa</taxon>
        <taxon>Nematoda</taxon>
        <taxon>Chromadorea</taxon>
        <taxon>Rhabditida</taxon>
        <taxon>Rhabditina</taxon>
        <taxon>Rhabditomorpha</taxon>
        <taxon>Strongyloidea</taxon>
        <taxon>Ancylostomatidae</taxon>
        <taxon>Ancylostomatinae</taxon>
        <taxon>Ancylostoma</taxon>
    </lineage>
</organism>
<dbReference type="Gene3D" id="2.60.40.790">
    <property type="match status" value="1"/>
</dbReference>
<dbReference type="PANTHER" id="PTHR45640">
    <property type="entry name" value="HEAT SHOCK PROTEIN HSP-12.2-RELATED"/>
    <property type="match status" value="1"/>
</dbReference>
<evidence type="ECO:0000256" key="1">
    <source>
        <dbReference type="PROSITE-ProRule" id="PRU00285"/>
    </source>
</evidence>
<dbReference type="InterPro" id="IPR008978">
    <property type="entry name" value="HSP20-like_chaperone"/>
</dbReference>
<proteinExistence type="inferred from homology"/>
<gene>
    <name evidence="3" type="primary">Acey_s0521.g2863</name>
    <name evidence="3" type="ORF">Y032_0521g2863</name>
</gene>
<dbReference type="PRINTS" id="PR00299">
    <property type="entry name" value="ACRYSTALLIN"/>
</dbReference>
<dbReference type="Proteomes" id="UP000024635">
    <property type="component" value="Unassembled WGS sequence"/>
</dbReference>
<accession>A0A016WUJ5</accession>
<dbReference type="GO" id="GO:0009408">
    <property type="term" value="P:response to heat"/>
    <property type="evidence" value="ECO:0007669"/>
    <property type="project" value="TreeGrafter"/>
</dbReference>
<protein>
    <submittedName>
        <fullName evidence="3">Uncharacterized protein</fullName>
    </submittedName>
</protein>
<dbReference type="GO" id="GO:0036498">
    <property type="term" value="P:IRE1-mediated unfolded protein response"/>
    <property type="evidence" value="ECO:0007669"/>
    <property type="project" value="TreeGrafter"/>
</dbReference>
<evidence type="ECO:0000313" key="4">
    <source>
        <dbReference type="Proteomes" id="UP000024635"/>
    </source>
</evidence>
<dbReference type="EMBL" id="JARK01000121">
    <property type="protein sequence ID" value="EYC42693.1"/>
    <property type="molecule type" value="Genomic_DNA"/>
</dbReference>
<dbReference type="InterPro" id="IPR001436">
    <property type="entry name" value="Alpha-crystallin/sHSP_animal"/>
</dbReference>
<evidence type="ECO:0000256" key="2">
    <source>
        <dbReference type="RuleBase" id="RU003616"/>
    </source>
</evidence>
<comment type="similarity">
    <text evidence="1 2">Belongs to the small heat shock protein (HSP20) family.</text>
</comment>
<keyword evidence="4" id="KW-1185">Reference proteome</keyword>
<dbReference type="SUPFAM" id="SSF49764">
    <property type="entry name" value="HSP20-like chaperones"/>
    <property type="match status" value="1"/>
</dbReference>
<comment type="caution">
    <text evidence="3">The sequence shown here is derived from an EMBL/GenBank/DDBJ whole genome shotgun (WGS) entry which is preliminary data.</text>
</comment>
<dbReference type="GO" id="GO:0005737">
    <property type="term" value="C:cytoplasm"/>
    <property type="evidence" value="ECO:0007669"/>
    <property type="project" value="TreeGrafter"/>
</dbReference>
<dbReference type="AlphaFoldDB" id="A0A016WUJ5"/>
<reference evidence="4" key="1">
    <citation type="journal article" date="2015" name="Nat. Genet.">
        <title>The genome and transcriptome of the zoonotic hookworm Ancylostoma ceylanicum identify infection-specific gene families.</title>
        <authorList>
            <person name="Schwarz E.M."/>
            <person name="Hu Y."/>
            <person name="Antoshechkin I."/>
            <person name="Miller M.M."/>
            <person name="Sternberg P.W."/>
            <person name="Aroian R.V."/>
        </authorList>
    </citation>
    <scope>NUCLEOTIDE SEQUENCE</scope>
    <source>
        <strain evidence="4">HY135</strain>
    </source>
</reference>
<dbReference type="GO" id="GO:0005634">
    <property type="term" value="C:nucleus"/>
    <property type="evidence" value="ECO:0007669"/>
    <property type="project" value="TreeGrafter"/>
</dbReference>
<dbReference type="PROSITE" id="PS01031">
    <property type="entry name" value="SHSP"/>
    <property type="match status" value="1"/>
</dbReference>
<dbReference type="InterPro" id="IPR002068">
    <property type="entry name" value="A-crystallin/Hsp20_dom"/>
</dbReference>
<dbReference type="PANTHER" id="PTHR45640:SF32">
    <property type="entry name" value="STRESS-INDUCED PROTEIN 1"/>
    <property type="match status" value="1"/>
</dbReference>